<evidence type="ECO:0000256" key="1">
    <source>
        <dbReference type="SAM" id="MobiDB-lite"/>
    </source>
</evidence>
<dbReference type="OrthoDB" id="127435at2759"/>
<sequence length="147" mass="16514">MAMNCRIGYLIGYSEDVVGCQVYFPTEHKRGFVSDVKINEKIKYCDRYSKGFRMKVDKWLQTFNEFIEHGELDNLVDDDVSSQDAECDAESVRSAQSSNVTMEDADAVESASISSDEKQLWDDIVKNSSPLATIVAGSDDSLPDYED</sequence>
<name>W2WUP3_PHYNI</name>
<dbReference type="Proteomes" id="UP000018958">
    <property type="component" value="Unassembled WGS sequence"/>
</dbReference>
<reference evidence="2 3" key="1">
    <citation type="submission" date="2013-11" db="EMBL/GenBank/DDBJ databases">
        <title>The Genome Sequence of Phytophthora parasitica CJ01A1.</title>
        <authorList>
            <consortium name="The Broad Institute Genomics Platform"/>
            <person name="Russ C."/>
            <person name="Tyler B."/>
            <person name="Panabieres F."/>
            <person name="Shan W."/>
            <person name="Tripathy S."/>
            <person name="Grunwald N."/>
            <person name="Machado M."/>
            <person name="Johnson C.S."/>
            <person name="Walker B."/>
            <person name="Young S.K."/>
            <person name="Zeng Q."/>
            <person name="Gargeya S."/>
            <person name="Fitzgerald M."/>
            <person name="Haas B."/>
            <person name="Abouelleil A."/>
            <person name="Allen A.W."/>
            <person name="Alvarado L."/>
            <person name="Arachchi H.M."/>
            <person name="Berlin A.M."/>
            <person name="Chapman S.B."/>
            <person name="Gainer-Dewar J."/>
            <person name="Goldberg J."/>
            <person name="Griggs A."/>
            <person name="Gujja S."/>
            <person name="Hansen M."/>
            <person name="Howarth C."/>
            <person name="Imamovic A."/>
            <person name="Ireland A."/>
            <person name="Larimer J."/>
            <person name="McCowan C."/>
            <person name="Murphy C."/>
            <person name="Pearson M."/>
            <person name="Poon T.W."/>
            <person name="Priest M."/>
            <person name="Roberts A."/>
            <person name="Saif S."/>
            <person name="Shea T."/>
            <person name="Sisk P."/>
            <person name="Sykes S."/>
            <person name="Wortman J."/>
            <person name="Nusbaum C."/>
            <person name="Birren B."/>
        </authorList>
    </citation>
    <scope>NUCLEOTIDE SEQUENCE [LARGE SCALE GENOMIC DNA]</scope>
    <source>
        <strain evidence="2 3">CJ01A1</strain>
    </source>
</reference>
<feature type="region of interest" description="Disordered" evidence="1">
    <location>
        <begin position="86"/>
        <end position="117"/>
    </location>
</feature>
<comment type="caution">
    <text evidence="2">The sequence shown here is derived from an EMBL/GenBank/DDBJ whole genome shotgun (WGS) entry which is preliminary data.</text>
</comment>
<accession>W2WUP3</accession>
<dbReference type="EMBL" id="ANIX01002187">
    <property type="protein sequence ID" value="ETP14067.1"/>
    <property type="molecule type" value="Genomic_DNA"/>
</dbReference>
<feature type="non-terminal residue" evidence="2">
    <location>
        <position position="147"/>
    </location>
</feature>
<protein>
    <submittedName>
        <fullName evidence="2">Uncharacterized protein</fullName>
    </submittedName>
</protein>
<dbReference type="AlphaFoldDB" id="W2WUP3"/>
<evidence type="ECO:0000313" key="3">
    <source>
        <dbReference type="Proteomes" id="UP000018958"/>
    </source>
</evidence>
<evidence type="ECO:0000313" key="2">
    <source>
        <dbReference type="EMBL" id="ETP14067.1"/>
    </source>
</evidence>
<organism evidence="2 3">
    <name type="scientific">Phytophthora nicotianae CJ01A1</name>
    <dbReference type="NCBI Taxonomy" id="1317063"/>
    <lineage>
        <taxon>Eukaryota</taxon>
        <taxon>Sar</taxon>
        <taxon>Stramenopiles</taxon>
        <taxon>Oomycota</taxon>
        <taxon>Peronosporomycetes</taxon>
        <taxon>Peronosporales</taxon>
        <taxon>Peronosporaceae</taxon>
        <taxon>Phytophthora</taxon>
    </lineage>
</organism>
<proteinExistence type="predicted"/>
<gene>
    <name evidence="2" type="ORF">F441_10965</name>
</gene>